<protein>
    <submittedName>
        <fullName evidence="3">MaoC family protein</fullName>
    </submittedName>
</protein>
<dbReference type="GO" id="GO:0019171">
    <property type="term" value="F:(3R)-hydroxyacyl-[acyl-carrier-protein] dehydratase activity"/>
    <property type="evidence" value="ECO:0007669"/>
    <property type="project" value="TreeGrafter"/>
</dbReference>
<feature type="domain" description="MaoC-like" evidence="2">
    <location>
        <begin position="17"/>
        <end position="116"/>
    </location>
</feature>
<dbReference type="InterPro" id="IPR029069">
    <property type="entry name" value="HotDog_dom_sf"/>
</dbReference>
<dbReference type="SUPFAM" id="SSF54637">
    <property type="entry name" value="Thioesterase/thiol ester dehydrase-isomerase"/>
    <property type="match status" value="1"/>
</dbReference>
<dbReference type="eggNOG" id="COG2030">
    <property type="taxonomic scope" value="Bacteria"/>
</dbReference>
<keyword evidence="1" id="KW-0456">Lyase</keyword>
<organism evidence="3 4">
    <name type="scientific">Caenispirillum salinarum AK4</name>
    <dbReference type="NCBI Taxonomy" id="1238182"/>
    <lineage>
        <taxon>Bacteria</taxon>
        <taxon>Pseudomonadati</taxon>
        <taxon>Pseudomonadota</taxon>
        <taxon>Alphaproteobacteria</taxon>
        <taxon>Rhodospirillales</taxon>
        <taxon>Novispirillaceae</taxon>
        <taxon>Caenispirillum</taxon>
    </lineage>
</organism>
<name>K9H4Y1_9PROT</name>
<dbReference type="Gene3D" id="3.10.129.10">
    <property type="entry name" value="Hotdog Thioesterase"/>
    <property type="match status" value="1"/>
</dbReference>
<dbReference type="PANTHER" id="PTHR43437:SF3">
    <property type="entry name" value="HYDROXYACYL-THIOESTER DEHYDRATASE TYPE 2, MITOCHONDRIAL"/>
    <property type="match status" value="1"/>
</dbReference>
<dbReference type="FunFam" id="3.10.129.10:FF:000042">
    <property type="entry name" value="MaoC domain protein dehydratase"/>
    <property type="match status" value="1"/>
</dbReference>
<keyword evidence="4" id="KW-1185">Reference proteome</keyword>
<gene>
    <name evidence="3" type="ORF">C882_3188</name>
</gene>
<evidence type="ECO:0000313" key="3">
    <source>
        <dbReference type="EMBL" id="EKV32124.1"/>
    </source>
</evidence>
<dbReference type="GO" id="GO:0006633">
    <property type="term" value="P:fatty acid biosynthetic process"/>
    <property type="evidence" value="ECO:0007669"/>
    <property type="project" value="TreeGrafter"/>
</dbReference>
<proteinExistence type="predicted"/>
<dbReference type="PATRIC" id="fig|1238182.3.peg.936"/>
<reference evidence="3 4" key="1">
    <citation type="journal article" date="2013" name="Genome Announc.">
        <title>Draft Genome Sequence of an Alphaproteobacterium, Caenispirillum salinarum AK4(T), Isolated from a Solar Saltern.</title>
        <authorList>
            <person name="Khatri I."/>
            <person name="Singh A."/>
            <person name="Korpole S."/>
            <person name="Pinnaka A.K."/>
            <person name="Subramanian S."/>
        </authorList>
    </citation>
    <scope>NUCLEOTIDE SEQUENCE [LARGE SCALE GENOMIC DNA]</scope>
    <source>
        <strain evidence="3 4">AK4</strain>
    </source>
</reference>
<sequence length="150" mass="15802">MSDDVILNYYEDIEVGQKAVFAKTITEADILMFSGVSGDTNPVHLNQEYAEGTMFKGRIAHGMLSAALISTVFGTKLPGPGCIYVGQSLKFKAPVRPGDTVTAVVECTAKADEKKFCTFKTVCTVAGKTVIDGEATLMVPSKAAATAAAE</sequence>
<dbReference type="Proteomes" id="UP000009881">
    <property type="component" value="Unassembled WGS sequence"/>
</dbReference>
<dbReference type="EMBL" id="ANHY01000004">
    <property type="protein sequence ID" value="EKV32124.1"/>
    <property type="molecule type" value="Genomic_DNA"/>
</dbReference>
<dbReference type="InterPro" id="IPR050965">
    <property type="entry name" value="UPF0336/Enoyl-CoA_hydratase"/>
</dbReference>
<dbReference type="RefSeq" id="WP_009539385.1">
    <property type="nucleotide sequence ID" value="NZ_ANHY01000004.1"/>
</dbReference>
<evidence type="ECO:0000259" key="2">
    <source>
        <dbReference type="Pfam" id="PF01575"/>
    </source>
</evidence>
<accession>K9H4Y1</accession>
<dbReference type="PANTHER" id="PTHR43437">
    <property type="entry name" value="HYDROXYACYL-THIOESTER DEHYDRATASE TYPE 2, MITOCHONDRIAL-RELATED"/>
    <property type="match status" value="1"/>
</dbReference>
<dbReference type="AlphaFoldDB" id="K9H4Y1"/>
<dbReference type="InterPro" id="IPR002539">
    <property type="entry name" value="MaoC-like_dom"/>
</dbReference>
<dbReference type="STRING" id="1238182.C882_3188"/>
<evidence type="ECO:0000313" key="4">
    <source>
        <dbReference type="Proteomes" id="UP000009881"/>
    </source>
</evidence>
<dbReference type="Pfam" id="PF01575">
    <property type="entry name" value="MaoC_dehydratas"/>
    <property type="match status" value="1"/>
</dbReference>
<dbReference type="CDD" id="cd03449">
    <property type="entry name" value="R_hydratase"/>
    <property type="match status" value="1"/>
</dbReference>
<evidence type="ECO:0000256" key="1">
    <source>
        <dbReference type="ARBA" id="ARBA00023239"/>
    </source>
</evidence>
<dbReference type="OrthoDB" id="9800237at2"/>
<comment type="caution">
    <text evidence="3">The sequence shown here is derived from an EMBL/GenBank/DDBJ whole genome shotgun (WGS) entry which is preliminary data.</text>
</comment>